<dbReference type="Gene3D" id="3.30.420.10">
    <property type="entry name" value="Ribonuclease H-like superfamily/Ribonuclease H"/>
    <property type="match status" value="1"/>
</dbReference>
<gene>
    <name evidence="2" type="ORF">MGMO_157c00080</name>
</gene>
<dbReference type="AlphaFoldDB" id="V5B3Q8"/>
<dbReference type="eggNOG" id="COG3335">
    <property type="taxonomic scope" value="Bacteria"/>
</dbReference>
<dbReference type="STRING" id="1116472.MGMO_157c00080"/>
<organism evidence="2 3">
    <name type="scientific">Methyloglobulus morosus KoM1</name>
    <dbReference type="NCBI Taxonomy" id="1116472"/>
    <lineage>
        <taxon>Bacteria</taxon>
        <taxon>Pseudomonadati</taxon>
        <taxon>Pseudomonadota</taxon>
        <taxon>Gammaproteobacteria</taxon>
        <taxon>Methylococcales</taxon>
        <taxon>Methylococcaceae</taxon>
        <taxon>Methyloglobulus</taxon>
    </lineage>
</organism>
<keyword evidence="3" id="KW-1185">Reference proteome</keyword>
<sequence>MVALVDRIARRGERMPLTLVVLDNARTHHHIDPEKLDEWLVEHRLVLMHLPPYSPELNPIEIVRKHLKYHWRRFVTWSKEELFEQVQNLMAGIGSNFKISFT</sequence>
<proteinExistence type="predicted"/>
<dbReference type="InterPro" id="IPR038717">
    <property type="entry name" value="Tc1-like_DDE_dom"/>
</dbReference>
<evidence type="ECO:0000259" key="1">
    <source>
        <dbReference type="Pfam" id="PF13358"/>
    </source>
</evidence>
<reference evidence="2 3" key="1">
    <citation type="journal article" date="2013" name="Genome Announc.">
        <title>Draft Genome Sequence of the Methanotrophic Gammaproteobacterium Methyloglobulus morosus DSM 22980 Strain KoM1.</title>
        <authorList>
            <person name="Poehlein A."/>
            <person name="Deutzmann J.S."/>
            <person name="Daniel R."/>
            <person name="Simeonova D.D."/>
        </authorList>
    </citation>
    <scope>NUCLEOTIDE SEQUENCE [LARGE SCALE GENOMIC DNA]</scope>
    <source>
        <strain evidence="2 3">KoM1</strain>
    </source>
</reference>
<dbReference type="GO" id="GO:0003676">
    <property type="term" value="F:nucleic acid binding"/>
    <property type="evidence" value="ECO:0007669"/>
    <property type="project" value="InterPro"/>
</dbReference>
<name>V5B3Q8_9GAMM</name>
<evidence type="ECO:0000313" key="3">
    <source>
        <dbReference type="Proteomes" id="UP000017842"/>
    </source>
</evidence>
<protein>
    <recommendedName>
        <fullName evidence="1">Tc1-like transposase DDE domain-containing protein</fullName>
    </recommendedName>
</protein>
<dbReference type="InterPro" id="IPR036397">
    <property type="entry name" value="RNaseH_sf"/>
</dbReference>
<dbReference type="EMBL" id="AYLO01000144">
    <property type="protein sequence ID" value="ESS67830.1"/>
    <property type="molecule type" value="Genomic_DNA"/>
</dbReference>
<feature type="domain" description="Tc1-like transposase DDE" evidence="1">
    <location>
        <begin position="3"/>
        <end position="79"/>
    </location>
</feature>
<dbReference type="OrthoDB" id="5296404at2"/>
<evidence type="ECO:0000313" key="2">
    <source>
        <dbReference type="EMBL" id="ESS67830.1"/>
    </source>
</evidence>
<dbReference type="Proteomes" id="UP000017842">
    <property type="component" value="Unassembled WGS sequence"/>
</dbReference>
<accession>V5B3Q8</accession>
<dbReference type="Pfam" id="PF13358">
    <property type="entry name" value="DDE_3"/>
    <property type="match status" value="1"/>
</dbReference>
<comment type="caution">
    <text evidence="2">The sequence shown here is derived from an EMBL/GenBank/DDBJ whole genome shotgun (WGS) entry which is preliminary data.</text>
</comment>